<protein>
    <submittedName>
        <fullName evidence="1">Uncharacterized protein</fullName>
    </submittedName>
</protein>
<dbReference type="AlphaFoldDB" id="A0A1Q9CDD2"/>
<reference evidence="1 2" key="1">
    <citation type="submission" date="2016-02" db="EMBL/GenBank/DDBJ databases">
        <title>Genome analysis of coral dinoflagellate symbionts highlights evolutionary adaptations to a symbiotic lifestyle.</title>
        <authorList>
            <person name="Aranda M."/>
            <person name="Li Y."/>
            <person name="Liew Y.J."/>
            <person name="Baumgarten S."/>
            <person name="Simakov O."/>
            <person name="Wilson M."/>
            <person name="Piel J."/>
            <person name="Ashoor H."/>
            <person name="Bougouffa S."/>
            <person name="Bajic V.B."/>
            <person name="Ryu T."/>
            <person name="Ravasi T."/>
            <person name="Bayer T."/>
            <person name="Micklem G."/>
            <person name="Kim H."/>
            <person name="Bhak J."/>
            <person name="Lajeunesse T.C."/>
            <person name="Voolstra C.R."/>
        </authorList>
    </citation>
    <scope>NUCLEOTIDE SEQUENCE [LARGE SCALE GENOMIC DNA]</scope>
    <source>
        <strain evidence="1 2">CCMP2467</strain>
    </source>
</reference>
<evidence type="ECO:0000313" key="1">
    <source>
        <dbReference type="EMBL" id="OLP80940.1"/>
    </source>
</evidence>
<sequence>MRHVDLRLCFLEDKVENGEILVQHVPRTDNVDATLPETMELIEDPMRVAKAISAELSFAGIQGKKLSLGGLLYKEALRYVARLPFEGPGFHRSRVLMSAHHAASMAFCSRALSFLPRATVMQRDALRFIAGFSAGWSRDRAFVPLVGVVVFALLFGLSFAACLLKLLGVSFGSEQYARISVSSGSIETRNAVDPRPPKVLRLAKLLRDFNGFAAEHAKPRDGKPEIFPYFQAFTRLFADTETGEMTAHFAKPLLGDSQDMLAAGAGRIVHITRNPTQLVMSGYVYHRKAAEVWTTFRDPPDCLNCDHEAWSQIFRRCRFRCSYAELLQNLSVSEGLEAEILRSRLDVAKMLFADTETGEMTAHFAKPLLGDSQDMLAAGAGRIVHITRNPTQLVMSGYVYHRKAAEVWTTFRDPPDCLNCDHEAWSQIFRRCRFRCSYAELLQNLSVSEGLEAEILRSRLDVAKMLWHARRWQQLENFAGLAAGLGELGWAGLNGLESFHSFLGPAGEQLLEATRKSPTARKYGCP</sequence>
<dbReference type="OrthoDB" id="448000at2759"/>
<gene>
    <name evidence="1" type="ORF">AK812_SmicGene38586</name>
</gene>
<evidence type="ECO:0000313" key="2">
    <source>
        <dbReference type="Proteomes" id="UP000186817"/>
    </source>
</evidence>
<organism evidence="1 2">
    <name type="scientific">Symbiodinium microadriaticum</name>
    <name type="common">Dinoflagellate</name>
    <name type="synonym">Zooxanthella microadriatica</name>
    <dbReference type="NCBI Taxonomy" id="2951"/>
    <lineage>
        <taxon>Eukaryota</taxon>
        <taxon>Sar</taxon>
        <taxon>Alveolata</taxon>
        <taxon>Dinophyceae</taxon>
        <taxon>Suessiales</taxon>
        <taxon>Symbiodiniaceae</taxon>
        <taxon>Symbiodinium</taxon>
    </lineage>
</organism>
<name>A0A1Q9CDD2_SYMMI</name>
<comment type="caution">
    <text evidence="1">The sequence shown here is derived from an EMBL/GenBank/DDBJ whole genome shotgun (WGS) entry which is preliminary data.</text>
</comment>
<accession>A0A1Q9CDD2</accession>
<dbReference type="Proteomes" id="UP000186817">
    <property type="component" value="Unassembled WGS sequence"/>
</dbReference>
<keyword evidence="2" id="KW-1185">Reference proteome</keyword>
<dbReference type="EMBL" id="LSRX01001330">
    <property type="protein sequence ID" value="OLP80940.1"/>
    <property type="molecule type" value="Genomic_DNA"/>
</dbReference>
<proteinExistence type="predicted"/>